<name>A0ABN6QL03_STRNI</name>
<evidence type="ECO:0000313" key="5">
    <source>
        <dbReference type="Proteomes" id="UP001059597"/>
    </source>
</evidence>
<proteinExistence type="inferred from homology"/>
<dbReference type="Proteomes" id="UP001059597">
    <property type="component" value="Chromosome"/>
</dbReference>
<sequence length="363" mass="36264">MQGVWRELAGLVLPVACAGCGRPRTELCGRCRRALGRDGRGARRVRPRPAPPGLPGVWAGAPYADEVRAVLLAHKERGALRLAGPLGWVLAGAVRGLWRGGEPLVLVPVPSARRSVAGRGHDPVRRIALAAARELRRPALAAAAAAPTAAAATGTGVGEGAGAPPRAHVLPALHQLRPVADQAGLSAPERLANLAGALGVRRGAERLLSGQPVVLVDDLVTTGATLAEAARAVTGAGGRVIGAAVVAAPTSSFEHATGHSAAADHSVATGHSAATGHSVATNHSTATGHSFATGRSPSTGAPGTADSAPGTADSAPGTAGNGPSTDDSGPRTPRRRDGTPASRSGIAEIYHGVAGRRRNSTGK</sequence>
<dbReference type="Gene3D" id="3.40.50.2020">
    <property type="match status" value="1"/>
</dbReference>
<feature type="region of interest" description="Disordered" evidence="2">
    <location>
        <begin position="256"/>
        <end position="363"/>
    </location>
</feature>
<feature type="domain" description="Phosphoribosyltransferase" evidence="3">
    <location>
        <begin position="204"/>
        <end position="251"/>
    </location>
</feature>
<keyword evidence="5" id="KW-1185">Reference proteome</keyword>
<evidence type="ECO:0000256" key="2">
    <source>
        <dbReference type="SAM" id="MobiDB-lite"/>
    </source>
</evidence>
<evidence type="ECO:0000313" key="4">
    <source>
        <dbReference type="EMBL" id="BDM66887.1"/>
    </source>
</evidence>
<feature type="compositionally biased region" description="Polar residues" evidence="2">
    <location>
        <begin position="278"/>
        <end position="301"/>
    </location>
</feature>
<protein>
    <recommendedName>
        <fullName evidence="3">Phosphoribosyltransferase domain-containing protein</fullName>
    </recommendedName>
</protein>
<accession>A0ABN6QL03</accession>
<dbReference type="CDD" id="cd06223">
    <property type="entry name" value="PRTases_typeI"/>
    <property type="match status" value="1"/>
</dbReference>
<dbReference type="SUPFAM" id="SSF53271">
    <property type="entry name" value="PRTase-like"/>
    <property type="match status" value="1"/>
</dbReference>
<gene>
    <name evidence="4" type="ORF">HEK616_03740</name>
</gene>
<organism evidence="4 5">
    <name type="scientific">Streptomyces nigrescens</name>
    <dbReference type="NCBI Taxonomy" id="1920"/>
    <lineage>
        <taxon>Bacteria</taxon>
        <taxon>Bacillati</taxon>
        <taxon>Actinomycetota</taxon>
        <taxon>Actinomycetes</taxon>
        <taxon>Kitasatosporales</taxon>
        <taxon>Streptomycetaceae</taxon>
        <taxon>Streptomyces</taxon>
    </lineage>
</organism>
<dbReference type="PANTHER" id="PTHR47505">
    <property type="entry name" value="DNA UTILIZATION PROTEIN YHGH"/>
    <property type="match status" value="1"/>
</dbReference>
<dbReference type="InterPro" id="IPR029057">
    <property type="entry name" value="PRTase-like"/>
</dbReference>
<dbReference type="Pfam" id="PF00156">
    <property type="entry name" value="Pribosyltran"/>
    <property type="match status" value="1"/>
</dbReference>
<feature type="compositionally biased region" description="Basic residues" evidence="2">
    <location>
        <begin position="354"/>
        <end position="363"/>
    </location>
</feature>
<comment type="similarity">
    <text evidence="1">Belongs to the ComF/GntX family.</text>
</comment>
<evidence type="ECO:0000256" key="1">
    <source>
        <dbReference type="ARBA" id="ARBA00008007"/>
    </source>
</evidence>
<dbReference type="PANTHER" id="PTHR47505:SF1">
    <property type="entry name" value="DNA UTILIZATION PROTEIN YHGH"/>
    <property type="match status" value="1"/>
</dbReference>
<dbReference type="InterPro" id="IPR051910">
    <property type="entry name" value="ComF/GntX_DNA_util-trans"/>
</dbReference>
<dbReference type="EMBL" id="AP026073">
    <property type="protein sequence ID" value="BDM66887.1"/>
    <property type="molecule type" value="Genomic_DNA"/>
</dbReference>
<reference evidence="4" key="1">
    <citation type="submission" date="2022-06" db="EMBL/GenBank/DDBJ databases">
        <title>Complete genome sequence of Streptomyces nigrescens HEK616.</title>
        <authorList>
            <person name="Asamizu S."/>
            <person name="Onaka H."/>
        </authorList>
    </citation>
    <scope>NUCLEOTIDE SEQUENCE</scope>
    <source>
        <strain evidence="4">HEK616</strain>
    </source>
</reference>
<evidence type="ECO:0000259" key="3">
    <source>
        <dbReference type="Pfam" id="PF00156"/>
    </source>
</evidence>
<dbReference type="InterPro" id="IPR000836">
    <property type="entry name" value="PRTase_dom"/>
</dbReference>